<accession>A0A913HT21</accession>
<evidence type="ECO:0000313" key="3">
    <source>
        <dbReference type="WBParaSite" id="TCONS_00004060.p1"/>
    </source>
</evidence>
<keyword evidence="1" id="KW-1185">Reference proteome</keyword>
<evidence type="ECO:0000313" key="1">
    <source>
        <dbReference type="Proteomes" id="UP000035681"/>
    </source>
</evidence>
<dbReference type="AlphaFoldDB" id="A0A913HT21"/>
<organism evidence="2">
    <name type="scientific">Strongyloides stercoralis</name>
    <name type="common">Threadworm</name>
    <dbReference type="NCBI Taxonomy" id="6248"/>
    <lineage>
        <taxon>Eukaryota</taxon>
        <taxon>Metazoa</taxon>
        <taxon>Ecdysozoa</taxon>
        <taxon>Nematoda</taxon>
        <taxon>Chromadorea</taxon>
        <taxon>Rhabditida</taxon>
        <taxon>Tylenchina</taxon>
        <taxon>Panagrolaimomorpha</taxon>
        <taxon>Strongyloidoidea</taxon>
        <taxon>Strongyloididae</taxon>
        <taxon>Strongyloides</taxon>
    </lineage>
</organism>
<evidence type="ECO:0000313" key="2">
    <source>
        <dbReference type="WBParaSite" id="SSTP_0000607700.1"/>
    </source>
</evidence>
<dbReference type="WBParaSite" id="TCONS_00004060.p1">
    <property type="protein sequence ID" value="TCONS_00004060.p1"/>
    <property type="gene ID" value="XLOC_000982"/>
</dbReference>
<sequence length="528" mass="62540">MFLFNNFKRMTSETKLFFMIINQDHILKHLFTYLSLEDICNFSYTSKFIYKKIQLIKYFKYVGYTNPYNNSCAIDCHGKITPSQIEMFRKISNDSFVLKKFRIAPIRIESVSGDFMARRMTEIGKEVNDFLQANQWIQRLRFDFTFFISSHAHFIYFFSEITNDSVKVLEIELGHRINPFFENCRLPIELENTLLNGFKNLEQIIIILDGINSNNLLKVFINAVKNKNIAIETRLTGISYDEVFVLSLSNLERKNILGYILENQIPLHITKIPMMRFRLNANFNELDRSNLSYIHTLWHDVKSEYQLLSLCHFLQDMVNLKNLQIYFRSKLFETSGRRIIIENIISKNARNLKNLASLKTLLFSFFDESNDEHYSNFIQNEILEFFKLCPHSVRNLILSGLTSIDNEKAFLLSELFPKITFLFLGKIDKISKDCLKYFKNLKCLVTYYTDLLELPETVSICMIIDSFYFNEEDNKLYTKSLKYYSKSERFTKQYICTSNIKGTIFFNNFQDCYNIQHYFKEIFSASSL</sequence>
<dbReference type="WBParaSite" id="SSTP_0000607700.1">
    <property type="protein sequence ID" value="SSTP_0000607700.1"/>
    <property type="gene ID" value="SSTP_0000607700"/>
</dbReference>
<proteinExistence type="predicted"/>
<dbReference type="Proteomes" id="UP000035681">
    <property type="component" value="Unplaced"/>
</dbReference>
<reference evidence="2" key="1">
    <citation type="submission" date="2022-10" db="UniProtKB">
        <authorList>
            <consortium name="WormBaseParasite"/>
        </authorList>
    </citation>
    <scope>IDENTIFICATION</scope>
</reference>
<protein>
    <submittedName>
        <fullName evidence="2 3">F-box domain-containing protein</fullName>
    </submittedName>
</protein>
<name>A0A913HT21_STRER</name>